<name>A0A7S1KR25_9EUKA</name>
<gene>
    <name evidence="1" type="ORF">PCOS0759_LOCUS5852</name>
</gene>
<proteinExistence type="predicted"/>
<protein>
    <submittedName>
        <fullName evidence="1">Uncharacterized protein</fullName>
    </submittedName>
</protein>
<sequence length="316" mass="36227">MGSQRRLGYITLHHTHSHFPPFITYFHFQMNSIPSSLLSVGSQNSALSQHSPVKSEPAFPNLFEHMVTPDYDPNTFFRPQRTERPIQLVLYVPENEKNHIRVKLFAKTERSQQCRHIFIDDFLTNMKGAKTKLCKLTRTFPSNLSAYLGSNHISRKKPRHMVNDFYVMTLGMRERLLTCGPIVSNDNPLLQCTDDGQLKLKPEYENLISEEGVRSVVIEKYPPIVRVYLLKHCNTLPTKYQSFMVDGHMIIEKTNAESPMDIKFVAALRKSDNEEKIGTIGGFFEDETKDTLNAITSAHCVVAFDSDLPLITRMAY</sequence>
<dbReference type="EMBL" id="HBGD01006999">
    <property type="protein sequence ID" value="CAD9082612.1"/>
    <property type="molecule type" value="Transcribed_RNA"/>
</dbReference>
<evidence type="ECO:0000313" key="1">
    <source>
        <dbReference type="EMBL" id="CAD9082612.1"/>
    </source>
</evidence>
<dbReference type="AlphaFoldDB" id="A0A7S1KR25"/>
<organism evidence="1">
    <name type="scientific">Percolomonas cosmopolitus</name>
    <dbReference type="NCBI Taxonomy" id="63605"/>
    <lineage>
        <taxon>Eukaryota</taxon>
        <taxon>Discoba</taxon>
        <taxon>Heterolobosea</taxon>
        <taxon>Tetramitia</taxon>
        <taxon>Eutetramitia</taxon>
        <taxon>Percolomonadidae</taxon>
        <taxon>Percolomonas</taxon>
    </lineage>
</organism>
<reference evidence="1" key="1">
    <citation type="submission" date="2021-01" db="EMBL/GenBank/DDBJ databases">
        <authorList>
            <person name="Corre E."/>
            <person name="Pelletier E."/>
            <person name="Niang G."/>
            <person name="Scheremetjew M."/>
            <person name="Finn R."/>
            <person name="Kale V."/>
            <person name="Holt S."/>
            <person name="Cochrane G."/>
            <person name="Meng A."/>
            <person name="Brown T."/>
            <person name="Cohen L."/>
        </authorList>
    </citation>
    <scope>NUCLEOTIDE SEQUENCE</scope>
    <source>
        <strain evidence="1">WS</strain>
    </source>
</reference>
<accession>A0A7S1KR25</accession>